<dbReference type="EMBL" id="AHBZ03000027">
    <property type="protein sequence ID" value="KAF7765015.1"/>
    <property type="molecule type" value="Genomic_DNA"/>
</dbReference>
<gene>
    <name evidence="1" type="ORF">PCIT_b1139</name>
</gene>
<name>A0AAD4FQD3_9GAMM</name>
<proteinExistence type="predicted"/>
<evidence type="ECO:0000313" key="2">
    <source>
        <dbReference type="Proteomes" id="UP000016487"/>
    </source>
</evidence>
<evidence type="ECO:0000313" key="1">
    <source>
        <dbReference type="EMBL" id="KAF7765015.1"/>
    </source>
</evidence>
<sequence>MIKLNKKKLKNLSLREQKINVELTVKVVGGFSAMGCGPISNPDYSCPATIYGETCLHD</sequence>
<reference evidence="1" key="2">
    <citation type="submission" date="2015-03" db="EMBL/GenBank/DDBJ databases">
        <title>Genome sequence of Pseudoalteromonas citrea.</title>
        <authorList>
            <person name="Xie B.-B."/>
            <person name="Rong J.-C."/>
            <person name="Qin Q.-L."/>
            <person name="Zhang Y.-Z."/>
        </authorList>
    </citation>
    <scope>NUCLEOTIDE SEQUENCE</scope>
    <source>
        <strain evidence="1">DSM 8771</strain>
    </source>
</reference>
<accession>A0AAD4FQD3</accession>
<organism evidence="1 2">
    <name type="scientific">Pseudoalteromonas citrea</name>
    <dbReference type="NCBI Taxonomy" id="43655"/>
    <lineage>
        <taxon>Bacteria</taxon>
        <taxon>Pseudomonadati</taxon>
        <taxon>Pseudomonadota</taxon>
        <taxon>Gammaproteobacteria</taxon>
        <taxon>Alteromonadales</taxon>
        <taxon>Pseudoalteromonadaceae</taxon>
        <taxon>Pseudoalteromonas</taxon>
    </lineage>
</organism>
<dbReference type="Proteomes" id="UP000016487">
    <property type="component" value="Unassembled WGS sequence"/>
</dbReference>
<dbReference type="AlphaFoldDB" id="A0AAD4FQD3"/>
<comment type="caution">
    <text evidence="1">The sequence shown here is derived from an EMBL/GenBank/DDBJ whole genome shotgun (WGS) entry which is preliminary data.</text>
</comment>
<reference evidence="1" key="1">
    <citation type="journal article" date="2012" name="J. Bacteriol.">
        <title>Genome sequences of type strains of seven species of the marine bacterium Pseudoalteromonas.</title>
        <authorList>
            <person name="Xie B.B."/>
            <person name="Shu Y.L."/>
            <person name="Qin Q.L."/>
            <person name="Rong J.C."/>
            <person name="Zhang X.Y."/>
            <person name="Chen X.L."/>
            <person name="Shi M."/>
            <person name="He H.L."/>
            <person name="Zhou B.C."/>
            <person name="Zhang Y.Z."/>
        </authorList>
    </citation>
    <scope>NUCLEOTIDE SEQUENCE</scope>
    <source>
        <strain evidence="1">DSM 8771</strain>
    </source>
</reference>
<protein>
    <submittedName>
        <fullName evidence="1">Uncharacterized protein</fullName>
    </submittedName>
</protein>
<dbReference type="RefSeq" id="WP_157592860.1">
    <property type="nucleotide sequence ID" value="NZ_AHBZ03000027.1"/>
</dbReference>